<name>A0A382XE73_9ZZZZ</name>
<proteinExistence type="predicted"/>
<organism evidence="1">
    <name type="scientific">marine metagenome</name>
    <dbReference type="NCBI Taxonomy" id="408172"/>
    <lineage>
        <taxon>unclassified sequences</taxon>
        <taxon>metagenomes</taxon>
        <taxon>ecological metagenomes</taxon>
    </lineage>
</organism>
<reference evidence="1" key="1">
    <citation type="submission" date="2018-05" db="EMBL/GenBank/DDBJ databases">
        <authorList>
            <person name="Lanie J.A."/>
            <person name="Ng W.-L."/>
            <person name="Kazmierczak K.M."/>
            <person name="Andrzejewski T.M."/>
            <person name="Davidsen T.M."/>
            <person name="Wayne K.J."/>
            <person name="Tettelin H."/>
            <person name="Glass J.I."/>
            <person name="Rusch D."/>
            <person name="Podicherti R."/>
            <person name="Tsui H.-C.T."/>
            <person name="Winkler M.E."/>
        </authorList>
    </citation>
    <scope>NUCLEOTIDE SEQUENCE</scope>
</reference>
<dbReference type="InterPro" id="IPR050463">
    <property type="entry name" value="Gfo/Idh/MocA_oxidrdct_glycsds"/>
</dbReference>
<dbReference type="PANTHER" id="PTHR43818">
    <property type="entry name" value="BCDNA.GH03377"/>
    <property type="match status" value="1"/>
</dbReference>
<protein>
    <recommendedName>
        <fullName evidence="2">Gfo/Idh/MocA-like oxidoreductase N-terminal domain-containing protein</fullName>
    </recommendedName>
</protein>
<gene>
    <name evidence="1" type="ORF">METZ01_LOCUS421522</name>
</gene>
<dbReference type="AlphaFoldDB" id="A0A382XE73"/>
<dbReference type="InterPro" id="IPR006311">
    <property type="entry name" value="TAT_signal"/>
</dbReference>
<dbReference type="SUPFAM" id="SSF51735">
    <property type="entry name" value="NAD(P)-binding Rossmann-fold domains"/>
    <property type="match status" value="1"/>
</dbReference>
<dbReference type="PROSITE" id="PS51318">
    <property type="entry name" value="TAT"/>
    <property type="match status" value="1"/>
</dbReference>
<dbReference type="Gene3D" id="3.40.50.720">
    <property type="entry name" value="NAD(P)-binding Rossmann-like Domain"/>
    <property type="match status" value="1"/>
</dbReference>
<dbReference type="PANTHER" id="PTHR43818:SF5">
    <property type="entry name" value="OXIDOREDUCTASE FAMILY PROTEIN"/>
    <property type="match status" value="1"/>
</dbReference>
<sequence>VKKDKNISKVNRRSFLESTSKAAAAGAILSQVPIERVAHAADNDTVTVALVGCGGRGTGAATQALSTEGPVKLVAMADAFRERMDGSLKSISGRFKNQKDRVEVGEDQKFI</sequence>
<feature type="non-terminal residue" evidence="1">
    <location>
        <position position="1"/>
    </location>
</feature>
<dbReference type="InterPro" id="IPR036291">
    <property type="entry name" value="NAD(P)-bd_dom_sf"/>
</dbReference>
<dbReference type="EMBL" id="UINC01166616">
    <property type="protein sequence ID" value="SVD68668.1"/>
    <property type="molecule type" value="Genomic_DNA"/>
</dbReference>
<feature type="non-terminal residue" evidence="1">
    <location>
        <position position="111"/>
    </location>
</feature>
<accession>A0A382XE73</accession>
<evidence type="ECO:0000313" key="1">
    <source>
        <dbReference type="EMBL" id="SVD68668.1"/>
    </source>
</evidence>
<evidence type="ECO:0008006" key="2">
    <source>
        <dbReference type="Google" id="ProtNLM"/>
    </source>
</evidence>